<evidence type="ECO:0000256" key="3">
    <source>
        <dbReference type="ARBA" id="ARBA00013714"/>
    </source>
</evidence>
<comment type="cofactor">
    <cofactor evidence="1">
        <name>Cu(2+)</name>
        <dbReference type="ChEBI" id="CHEBI:29036"/>
    </cofactor>
</comment>
<evidence type="ECO:0000256" key="1">
    <source>
        <dbReference type="ARBA" id="ARBA00001973"/>
    </source>
</evidence>
<comment type="subcellular location">
    <subcellularLocation>
        <location evidence="2">Mitochondrion inner membrane</location>
        <topology evidence="2">Single-pass type II membrane protein</topology>
        <orientation evidence="2">Intermembrane side</orientation>
    </subcellularLocation>
</comment>
<comment type="function">
    <text evidence="11">Required for the import and folding of small cysteine-containing proteins (small Tim) in the mitochondrial intermembrane space (IMS). Forms a redox cycle with ERV1 that involves a disulfide relay system. Precursor proteins to be imported into the IMS are translocated in their reduced form into the mitochondria. The oxidized form of MIA40 forms a transient intermolecular disulfide bridge with the reduced precursor protein, resulting in oxidation of the precursor protein that now contains an intramolecular disulfide bond and is able to undergo folding in the IMS.</text>
</comment>
<dbReference type="GO" id="GO:0005743">
    <property type="term" value="C:mitochondrial inner membrane"/>
    <property type="evidence" value="ECO:0007669"/>
    <property type="project" value="UniProtKB-SubCell"/>
</dbReference>
<keyword evidence="5" id="KW-0653">Protein transport</keyword>
<dbReference type="OrthoDB" id="7481291at2759"/>
<evidence type="ECO:0000256" key="9">
    <source>
        <dbReference type="ARBA" id="ARBA00023157"/>
    </source>
</evidence>
<evidence type="ECO:0000256" key="5">
    <source>
        <dbReference type="ARBA" id="ARBA00022927"/>
    </source>
</evidence>
<evidence type="ECO:0000256" key="7">
    <source>
        <dbReference type="ARBA" id="ARBA00023010"/>
    </source>
</evidence>
<dbReference type="AlphaFoldDB" id="A0A061HIZ7"/>
<reference evidence="16" key="1">
    <citation type="journal article" date="2013" name="Nat. Genet.">
        <title>The wheat powdery mildew genome shows the unique evolution of an obligate biotroph.</title>
        <authorList>
            <person name="Wicker T."/>
            <person name="Oberhaensli S."/>
            <person name="Parlange F."/>
            <person name="Buchmann J.P."/>
            <person name="Shatalina M."/>
            <person name="Roffler S."/>
            <person name="Ben-David R."/>
            <person name="Dolezel J."/>
            <person name="Simkova H."/>
            <person name="Schulze-Lefert P."/>
            <person name="Spanu P.D."/>
            <person name="Bruggmann R."/>
            <person name="Amselem J."/>
            <person name="Quesneville H."/>
            <person name="Ver Loren van Themaat E."/>
            <person name="Paape T."/>
            <person name="Shimizu K.K."/>
            <person name="Keller B."/>
        </authorList>
    </citation>
    <scope>NUCLEOTIDE SEQUENCE [LARGE SCALE GENOMIC DNA]</scope>
    <source>
        <strain evidence="16">96224</strain>
    </source>
</reference>
<dbReference type="HOGENOM" id="CLU_054990_0_0_1"/>
<keyword evidence="4" id="KW-0813">Transport</keyword>
<keyword evidence="7" id="KW-0811">Translocation</keyword>
<accession>A0A061HIZ7</accession>
<dbReference type="InterPro" id="IPR039289">
    <property type="entry name" value="CHCHD4"/>
</dbReference>
<evidence type="ECO:0000313" key="14">
    <source>
        <dbReference type="EMBL" id="EPQ66282.1"/>
    </source>
</evidence>
<feature type="compositionally biased region" description="Polar residues" evidence="13">
    <location>
        <begin position="224"/>
        <end position="255"/>
    </location>
</feature>
<dbReference type="Gene3D" id="1.10.287.2900">
    <property type="match status" value="1"/>
</dbReference>
<feature type="non-terminal residue" evidence="15">
    <location>
        <position position="291"/>
    </location>
</feature>
<reference evidence="14" key="2">
    <citation type="submission" date="2013-01" db="EMBL/GenBank/DDBJ databases">
        <title>The wheat powdery mildew genome reveals unique evolution of an obligate biotroph.</title>
        <authorList>
            <person name="Oberhaensli S."/>
            <person name="Wicker T."/>
            <person name="Keller B."/>
        </authorList>
    </citation>
    <scope>NUCLEOTIDE SEQUENCE</scope>
    <source>
        <strain evidence="14">96224</strain>
    </source>
</reference>
<dbReference type="GO" id="GO:0005758">
    <property type="term" value="C:mitochondrial intermembrane space"/>
    <property type="evidence" value="ECO:0007669"/>
    <property type="project" value="TreeGrafter"/>
</dbReference>
<evidence type="ECO:0000256" key="6">
    <source>
        <dbReference type="ARBA" id="ARBA00023002"/>
    </source>
</evidence>
<sequence length="291" mass="32260">MSSITFRTPLRRCIFIRNTHFFNTRRHFGASSAKKAARPWKSTIIRWGIAIGGLYYYNTSSLFAEDPEISILKPTLTKKDTVETSIYQLNSTEKDKRNNGGKQMLGEQSPEQATRTSVSGSQEPETGDEDAEIIQGENASGQQEAFNPETGEINWDCPCLGGMAQGPCGEEFKAAFSCFVHSKEEPKGVECIEKFKNMQECFRQHPDIYGAELGEDESEEANIEGQTELSENSENSDKTGTASEPKPYNSNQGSEYSLERNKFTGSDASDEITTSKVGGQQERPSNQLDAN</sequence>
<feature type="region of interest" description="Disordered" evidence="13">
    <location>
        <begin position="87"/>
        <end position="130"/>
    </location>
</feature>
<evidence type="ECO:0000256" key="4">
    <source>
        <dbReference type="ARBA" id="ARBA00022448"/>
    </source>
</evidence>
<keyword evidence="10" id="KW-0676">Redox-active center</keyword>
<dbReference type="GO" id="GO:0015035">
    <property type="term" value="F:protein-disulfide reductase activity"/>
    <property type="evidence" value="ECO:0007669"/>
    <property type="project" value="InterPro"/>
</dbReference>
<evidence type="ECO:0000256" key="8">
    <source>
        <dbReference type="ARBA" id="ARBA00023128"/>
    </source>
</evidence>
<evidence type="ECO:0000256" key="2">
    <source>
        <dbReference type="ARBA" id="ARBA00004164"/>
    </source>
</evidence>
<evidence type="ECO:0000313" key="16">
    <source>
        <dbReference type="Proteomes" id="UP000053110"/>
    </source>
</evidence>
<dbReference type="Proteomes" id="UP000053110">
    <property type="component" value="Unassembled WGS sequence"/>
</dbReference>
<keyword evidence="9" id="KW-1015">Disulfide bond</keyword>
<dbReference type="EMBL" id="UIGY01000029">
    <property type="protein sequence ID" value="SUZ08837.1"/>
    <property type="molecule type" value="Genomic_DNA"/>
</dbReference>
<gene>
    <name evidence="14" type="ORF">BGT96224_A20295</name>
    <name evidence="15" type="ORF">BGT96224V2_LOCUS1998</name>
</gene>
<dbReference type="GO" id="GO:0045041">
    <property type="term" value="P:protein import into mitochondrial intermembrane space"/>
    <property type="evidence" value="ECO:0007669"/>
    <property type="project" value="InterPro"/>
</dbReference>
<protein>
    <recommendedName>
        <fullName evidence="3">Mitochondrial intermembrane space import and assembly protein 40</fullName>
    </recommendedName>
    <alternativeName>
        <fullName evidence="12">Mitochondrial import inner membrane translocase TIM40</fullName>
    </alternativeName>
</protein>
<evidence type="ECO:0000313" key="15">
    <source>
        <dbReference type="EMBL" id="SUZ08837.1"/>
    </source>
</evidence>
<keyword evidence="6" id="KW-0560">Oxidoreductase</keyword>
<dbReference type="PROSITE" id="PS51808">
    <property type="entry name" value="CHCH"/>
    <property type="match status" value="1"/>
</dbReference>
<evidence type="ECO:0000256" key="13">
    <source>
        <dbReference type="SAM" id="MobiDB-lite"/>
    </source>
</evidence>
<keyword evidence="8" id="KW-0496">Mitochondrion</keyword>
<evidence type="ECO:0000256" key="11">
    <source>
        <dbReference type="ARBA" id="ARBA00024980"/>
    </source>
</evidence>
<evidence type="ECO:0000256" key="12">
    <source>
        <dbReference type="ARBA" id="ARBA00033150"/>
    </source>
</evidence>
<feature type="compositionally biased region" description="Polar residues" evidence="13">
    <location>
        <begin position="263"/>
        <end position="291"/>
    </location>
</feature>
<dbReference type="PANTHER" id="PTHR21622:SF0">
    <property type="entry name" value="COILED-COIL-HELIX-COILED-COIL-HELIX DOMAIN CONTAINING 4"/>
    <property type="match status" value="1"/>
</dbReference>
<proteinExistence type="predicted"/>
<reference evidence="15" key="3">
    <citation type="submission" date="2018-07" db="EMBL/GenBank/DDBJ databases">
        <authorList>
            <person name="Quirk P.G."/>
            <person name="Krulwich T.A."/>
        </authorList>
    </citation>
    <scope>NUCLEOTIDE SEQUENCE</scope>
    <source>
        <strain evidence="15">96224</strain>
    </source>
</reference>
<feature type="region of interest" description="Disordered" evidence="13">
    <location>
        <begin position="215"/>
        <end position="291"/>
    </location>
</feature>
<dbReference type="EMBL" id="KE375001">
    <property type="protein sequence ID" value="EPQ66282.1"/>
    <property type="molecule type" value="Genomic_DNA"/>
</dbReference>
<organism evidence="15">
    <name type="scientific">Blumeria graminis f. sp. tritici 96224</name>
    <dbReference type="NCBI Taxonomy" id="1268274"/>
    <lineage>
        <taxon>Eukaryota</taxon>
        <taxon>Fungi</taxon>
        <taxon>Dikarya</taxon>
        <taxon>Ascomycota</taxon>
        <taxon>Pezizomycotina</taxon>
        <taxon>Leotiomycetes</taxon>
        <taxon>Erysiphales</taxon>
        <taxon>Erysiphaceae</taxon>
        <taxon>Blumeria</taxon>
    </lineage>
</organism>
<evidence type="ECO:0000256" key="10">
    <source>
        <dbReference type="ARBA" id="ARBA00023284"/>
    </source>
</evidence>
<name>A0A061HIZ7_BLUGR</name>
<feature type="compositionally biased region" description="Polar residues" evidence="13">
    <location>
        <begin position="109"/>
        <end position="124"/>
    </location>
</feature>
<dbReference type="PANTHER" id="PTHR21622">
    <property type="entry name" value="COILED-COIL-HELIX-COILED-COIL-HELIX DOMAIN CONTAINING 4"/>
    <property type="match status" value="1"/>
</dbReference>